<evidence type="ECO:0000313" key="4">
    <source>
        <dbReference type="Proteomes" id="UP000032722"/>
    </source>
</evidence>
<dbReference type="InterPro" id="IPR036412">
    <property type="entry name" value="HAD-like_sf"/>
</dbReference>
<dbReference type="InterPro" id="IPR006379">
    <property type="entry name" value="HAD-SF_hydro_IIB"/>
</dbReference>
<dbReference type="Gene3D" id="3.30.1240.10">
    <property type="match status" value="1"/>
</dbReference>
<accession>A0A0D5ZJ63</accession>
<dbReference type="Gene3D" id="3.40.50.1000">
    <property type="entry name" value="HAD superfamily/HAD-like"/>
    <property type="match status" value="1"/>
</dbReference>
<dbReference type="SUPFAM" id="SSF56784">
    <property type="entry name" value="HAD-like"/>
    <property type="match status" value="1"/>
</dbReference>
<dbReference type="PANTHER" id="PTHR10000">
    <property type="entry name" value="PHOSPHOSERINE PHOSPHATASE"/>
    <property type="match status" value="1"/>
</dbReference>
<dbReference type="KEGG" id="mgb:VO56_00530"/>
<sequence>MRLSQDTIYVNMVKTLHMDKKSTNLKFIFDLDGTLLTSDKVLTTETIKQIHLLQAQNHLVFIATGRPYYMNKEIIELLNIQTPIISANGAAIYDPKTEKIIYSNTFSQKDAEQITLILEKYQIDFLAYALDQMLGENIHNPLWFEKMIYPKVKDPSYKYSWKYTETQVSKETQNLKFIKFLILAQKIEPSILEKALAEIEKVSSNIYFVKSQSSVIDIMPKGSNKWNSVQKAFAYMNLDISNSYAFGDALNDFEMIKNASCGIAMGNAVAEVKKVAKIIIDTNDNEGVARFLARNGYED</sequence>
<dbReference type="PROSITE" id="PS01229">
    <property type="entry name" value="COF_2"/>
    <property type="match status" value="1"/>
</dbReference>
<dbReference type="AlphaFoldDB" id="A0A0D5ZJ63"/>
<evidence type="ECO:0008006" key="5">
    <source>
        <dbReference type="Google" id="ProtNLM"/>
    </source>
</evidence>
<dbReference type="CDD" id="cd07516">
    <property type="entry name" value="HAD_Pase"/>
    <property type="match status" value="1"/>
</dbReference>
<reference evidence="3 4" key="1">
    <citation type="journal article" date="2015" name="Genome Announc.">
        <title>Complete Genome Sequence of Mycoplasma meleagridis, a Possible Emerging Pathogen in Chickens.</title>
        <authorList>
            <person name="Abolnik C."/>
        </authorList>
    </citation>
    <scope>NUCLEOTIDE SEQUENCE [LARGE SCALE GENOMIC DNA]</scope>
    <source>
        <strain evidence="3 4">B2096 8B</strain>
    </source>
</reference>
<dbReference type="SFLD" id="SFLDS00003">
    <property type="entry name" value="Haloacid_Dehalogenase"/>
    <property type="match status" value="1"/>
</dbReference>
<evidence type="ECO:0000256" key="2">
    <source>
        <dbReference type="ARBA" id="ARBA00034778"/>
    </source>
</evidence>
<comment type="similarity">
    <text evidence="2">Belongs to the HAD-like hydrolase superfamily. Cof family.</text>
</comment>
<gene>
    <name evidence="3" type="ORF">VO56_00530</name>
</gene>
<comment type="cofactor">
    <cofactor evidence="1">
        <name>Mg(2+)</name>
        <dbReference type="ChEBI" id="CHEBI:18420"/>
    </cofactor>
</comment>
<dbReference type="NCBIfam" id="TIGR00099">
    <property type="entry name" value="Cof-subfamily"/>
    <property type="match status" value="1"/>
</dbReference>
<dbReference type="GO" id="GO:0016791">
    <property type="term" value="F:phosphatase activity"/>
    <property type="evidence" value="ECO:0007669"/>
    <property type="project" value="TreeGrafter"/>
</dbReference>
<dbReference type="EMBL" id="CP011021">
    <property type="protein sequence ID" value="AKA49767.1"/>
    <property type="molecule type" value="Genomic_DNA"/>
</dbReference>
<dbReference type="SFLD" id="SFLDG01140">
    <property type="entry name" value="C2.B:_Phosphomannomutase_and_P"/>
    <property type="match status" value="1"/>
</dbReference>
<dbReference type="Pfam" id="PF08282">
    <property type="entry name" value="Hydrolase_3"/>
    <property type="match status" value="1"/>
</dbReference>
<name>A0A0D5ZJ63_9BACT</name>
<evidence type="ECO:0000313" key="3">
    <source>
        <dbReference type="EMBL" id="AKA49767.1"/>
    </source>
</evidence>
<dbReference type="GO" id="GO:0005829">
    <property type="term" value="C:cytosol"/>
    <property type="evidence" value="ECO:0007669"/>
    <property type="project" value="TreeGrafter"/>
</dbReference>
<dbReference type="InterPro" id="IPR023214">
    <property type="entry name" value="HAD_sf"/>
</dbReference>
<protein>
    <recommendedName>
        <fullName evidence="5">COF family HAD hydrolase protein</fullName>
    </recommendedName>
</protein>
<dbReference type="NCBIfam" id="TIGR01484">
    <property type="entry name" value="HAD-SF-IIB"/>
    <property type="match status" value="1"/>
</dbReference>
<organism evidence="4">
    <name type="scientific">Mycoplasmopsis gallinacea</name>
    <dbReference type="NCBI Taxonomy" id="29556"/>
    <lineage>
        <taxon>Bacteria</taxon>
        <taxon>Bacillati</taxon>
        <taxon>Mycoplasmatota</taxon>
        <taxon>Mycoplasmoidales</taxon>
        <taxon>Metamycoplasmataceae</taxon>
        <taxon>Mycoplasmopsis</taxon>
    </lineage>
</organism>
<proteinExistence type="inferred from homology"/>
<dbReference type="PANTHER" id="PTHR10000:SF8">
    <property type="entry name" value="HAD SUPERFAMILY HYDROLASE-LIKE, TYPE 3"/>
    <property type="match status" value="1"/>
</dbReference>
<evidence type="ECO:0000256" key="1">
    <source>
        <dbReference type="ARBA" id="ARBA00001946"/>
    </source>
</evidence>
<dbReference type="InterPro" id="IPR000150">
    <property type="entry name" value="Cof"/>
</dbReference>
<dbReference type="HOGENOM" id="CLU_044146_7_0_14"/>
<dbReference type="PATRIC" id="fig|29556.3.peg.104"/>
<dbReference type="GO" id="GO:0000287">
    <property type="term" value="F:magnesium ion binding"/>
    <property type="evidence" value="ECO:0007669"/>
    <property type="project" value="TreeGrafter"/>
</dbReference>
<dbReference type="Proteomes" id="UP000032722">
    <property type="component" value="Chromosome"/>
</dbReference>